<dbReference type="RefSeq" id="XP_018459061.1">
    <property type="nucleotide sequence ID" value="XM_018603559.1"/>
</dbReference>
<name>A0A6J0LHW9_RAPSA</name>
<reference evidence="4" key="2">
    <citation type="submission" date="2025-08" db="UniProtKB">
        <authorList>
            <consortium name="RefSeq"/>
        </authorList>
    </citation>
    <scope>IDENTIFICATION</scope>
    <source>
        <tissue evidence="4">Leaf</tissue>
    </source>
</reference>
<evidence type="ECO:0000313" key="4">
    <source>
        <dbReference type="RefSeq" id="XP_018459061.1"/>
    </source>
</evidence>
<feature type="region of interest" description="Disordered" evidence="1">
    <location>
        <begin position="430"/>
        <end position="457"/>
    </location>
</feature>
<dbReference type="PANTHER" id="PTHR48449">
    <property type="entry name" value="DUF1985 DOMAIN-CONTAINING PROTEIN"/>
    <property type="match status" value="1"/>
</dbReference>
<protein>
    <submittedName>
        <fullName evidence="4">Uncharacterized protein LOC108829957</fullName>
    </submittedName>
</protein>
<dbReference type="KEGG" id="rsz:108829957"/>
<gene>
    <name evidence="4" type="primary">LOC108829957</name>
</gene>
<organism evidence="3 4">
    <name type="scientific">Raphanus sativus</name>
    <name type="common">Radish</name>
    <name type="synonym">Raphanus raphanistrum var. sativus</name>
    <dbReference type="NCBI Taxonomy" id="3726"/>
    <lineage>
        <taxon>Eukaryota</taxon>
        <taxon>Viridiplantae</taxon>
        <taxon>Streptophyta</taxon>
        <taxon>Embryophyta</taxon>
        <taxon>Tracheophyta</taxon>
        <taxon>Spermatophyta</taxon>
        <taxon>Magnoliopsida</taxon>
        <taxon>eudicotyledons</taxon>
        <taxon>Gunneridae</taxon>
        <taxon>Pentapetalae</taxon>
        <taxon>rosids</taxon>
        <taxon>malvids</taxon>
        <taxon>Brassicales</taxon>
        <taxon>Brassicaceae</taxon>
        <taxon>Brassiceae</taxon>
        <taxon>Raphanus</taxon>
    </lineage>
</organism>
<reference evidence="3" key="1">
    <citation type="journal article" date="2019" name="Database">
        <title>The radish genome database (RadishGD): an integrated information resource for radish genomics.</title>
        <authorList>
            <person name="Yu H.J."/>
            <person name="Baek S."/>
            <person name="Lee Y.J."/>
            <person name="Cho A."/>
            <person name="Mun J.H."/>
        </authorList>
    </citation>
    <scope>NUCLEOTIDE SEQUENCE [LARGE SCALE GENOMIC DNA]</scope>
    <source>
        <strain evidence="3">cv. WK10039</strain>
    </source>
</reference>
<dbReference type="OrthoDB" id="1052998at2759"/>
<feature type="compositionally biased region" description="Basic and acidic residues" evidence="1">
    <location>
        <begin position="430"/>
        <end position="444"/>
    </location>
</feature>
<dbReference type="Pfam" id="PF09331">
    <property type="entry name" value="DUF1985"/>
    <property type="match status" value="1"/>
</dbReference>
<dbReference type="PANTHER" id="PTHR48449:SF1">
    <property type="entry name" value="DUF1985 DOMAIN-CONTAINING PROTEIN"/>
    <property type="match status" value="1"/>
</dbReference>
<sequence length="585" mass="66692">MACQYSAASLPKLSSVSLEFSKGEKVNTMEFPRSLFSDETRPDPSNSINYSSTFKTVKAVKDVVSADVWEYVENSQLGVIIKYVNLKFAWTLILVHYILSRQHYCKKRHELWFLIEEQPALFSLFEFEDITCLNCDPIPDAMVVEDVEESNRFWALFKLRRSRSTPSAEDILELCRSPDVCRSWSREDQIRLCYLAILTGGLLALDRREAIPPAKAKLLMDLETFEQYPWGRVAFVELVTCMCTRSLNEVHPVWKQQDEDPEIDNLLEFLRQHKSLSTITWQALPVYPFTPVKCNNRVANQMKSKKSKKVARSEQENTADGGEISSNIAENKDQVESDDEGREYIIQRRQTPERLFSMERSEVGTVQKLTARIEALEQNKVKLDKVLNMGSRALSLEGNARFPNLSLEPLNKEASKEGENMVKPNIKATDVKEPEIGEDSDTRKSQPVPMEEEDDRLKSLDDAKVEAFTGDEDEPQKASSNIIKPSKPIRRSARVAALSEKIDSNYLVVYGPVDKSKVKALIAFIREKGHGNGAKDCLKKFLKPRAWLSFCDLEVPLAMYRQRFSKNPDVFISPRIAILDAVFPA</sequence>
<dbReference type="Proteomes" id="UP000504610">
    <property type="component" value="Chromosome 9"/>
</dbReference>
<proteinExistence type="predicted"/>
<feature type="region of interest" description="Disordered" evidence="1">
    <location>
        <begin position="300"/>
        <end position="344"/>
    </location>
</feature>
<feature type="domain" description="DUF1985" evidence="2">
    <location>
        <begin position="99"/>
        <end position="239"/>
    </location>
</feature>
<dbReference type="InterPro" id="IPR015410">
    <property type="entry name" value="DUF1985"/>
</dbReference>
<keyword evidence="3" id="KW-1185">Reference proteome</keyword>
<accession>A0A6J0LHW9</accession>
<evidence type="ECO:0000313" key="3">
    <source>
        <dbReference type="Proteomes" id="UP000504610"/>
    </source>
</evidence>
<dbReference type="AlphaFoldDB" id="A0A6J0LHW9"/>
<evidence type="ECO:0000256" key="1">
    <source>
        <dbReference type="SAM" id="MobiDB-lite"/>
    </source>
</evidence>
<dbReference type="GeneID" id="108829957"/>
<evidence type="ECO:0000259" key="2">
    <source>
        <dbReference type="Pfam" id="PF09331"/>
    </source>
</evidence>